<proteinExistence type="predicted"/>
<sequence>MFMSRDNEQGVVVWVKMDVLVSDQTRSLSLCWKKTIKLNRVRGSQRVRAFHWHWQPQAAIDLQQVILFAADSSSIVVVSMPPTRTEQLFAERNSATAESSADRAMPPPSTPNAQPVRKYVLRNRPLWDVEREFDPEHLEEEDRAAFEAF</sequence>
<name>A0A4Z1PVI0_9PEZI</name>
<dbReference type="Proteomes" id="UP000298493">
    <property type="component" value="Unassembled WGS sequence"/>
</dbReference>
<organism evidence="2 3">
    <name type="scientific">Venturia nashicola</name>
    <dbReference type="NCBI Taxonomy" id="86259"/>
    <lineage>
        <taxon>Eukaryota</taxon>
        <taxon>Fungi</taxon>
        <taxon>Dikarya</taxon>
        <taxon>Ascomycota</taxon>
        <taxon>Pezizomycotina</taxon>
        <taxon>Dothideomycetes</taxon>
        <taxon>Pleosporomycetidae</taxon>
        <taxon>Venturiales</taxon>
        <taxon>Venturiaceae</taxon>
        <taxon>Venturia</taxon>
    </lineage>
</organism>
<evidence type="ECO:0000313" key="3">
    <source>
        <dbReference type="Proteomes" id="UP000298493"/>
    </source>
</evidence>
<dbReference type="EMBL" id="SNSC02000002">
    <property type="protein sequence ID" value="TID27019.1"/>
    <property type="molecule type" value="Genomic_DNA"/>
</dbReference>
<reference evidence="2 3" key="1">
    <citation type="submission" date="2019-04" db="EMBL/GenBank/DDBJ databases">
        <title>High contiguity whole genome sequence and gene annotation resource for two Venturia nashicola isolates.</title>
        <authorList>
            <person name="Prokchorchik M."/>
            <person name="Won K."/>
            <person name="Lee Y."/>
            <person name="Choi E.D."/>
            <person name="Segonzac C."/>
            <person name="Sohn K.H."/>
        </authorList>
    </citation>
    <scope>NUCLEOTIDE SEQUENCE [LARGE SCALE GENOMIC DNA]</scope>
    <source>
        <strain evidence="2 3">PRI2</strain>
    </source>
</reference>
<feature type="region of interest" description="Disordered" evidence="1">
    <location>
        <begin position="91"/>
        <end position="116"/>
    </location>
</feature>
<protein>
    <submittedName>
        <fullName evidence="2">Uncharacterized protein</fullName>
    </submittedName>
</protein>
<gene>
    <name evidence="2" type="ORF">E6O75_ATG01512</name>
</gene>
<keyword evidence="3" id="KW-1185">Reference proteome</keyword>
<dbReference type="AlphaFoldDB" id="A0A4Z1PVI0"/>
<evidence type="ECO:0000313" key="2">
    <source>
        <dbReference type="EMBL" id="TID27019.1"/>
    </source>
</evidence>
<accession>A0A4Z1PVI0</accession>
<evidence type="ECO:0000256" key="1">
    <source>
        <dbReference type="SAM" id="MobiDB-lite"/>
    </source>
</evidence>
<comment type="caution">
    <text evidence="2">The sequence shown here is derived from an EMBL/GenBank/DDBJ whole genome shotgun (WGS) entry which is preliminary data.</text>
</comment>